<dbReference type="PROSITE" id="PS50887">
    <property type="entry name" value="GGDEF"/>
    <property type="match status" value="1"/>
</dbReference>
<dbReference type="InterPro" id="IPR011006">
    <property type="entry name" value="CheY-like_superfamily"/>
</dbReference>
<sequence length="460" mass="49445">MAGRILIVDDVATNRDAWQAMLAAACHQTLAVADGRACRLALRDLRPDLILLNLDLQNPPGPALLRLLRADARSRTVPIIALTARGGAEARIAALMAGADEVLARSVDDSVVLARIRNLLRTQTAVAELGQRDDTLRALGLAETQPEFALPGTIALVQDRNDHVHARYDALKCLVEDRMVVLSRTDTLAEQTPEMAAADIFIIASDLGGPGGGLQLMSELRSHAATRHAGIVLMQSTPNSAEQAVAFDIGANEVLPAGLPTEELALRLRGLMRRKQSADRVRMSVQDGLRLAVIDPLTGLYNRRYAVSRLATIAQRAHELAAGFAVLLVDLDRFKAVNDRHGHAGGDTVLVEIARRLTENLRAPDLLARIGGEEFLVVLPDCAADDAQRVAERLRRVIGDKPVRLSGGAEAHVTASIGVALAQSLSDLQDGSAVLDRADRALLRAKSEGRNQIMLWPEAA</sequence>
<dbReference type="InterPro" id="IPR029787">
    <property type="entry name" value="Nucleotide_cyclase"/>
</dbReference>
<dbReference type="OrthoDB" id="9812260at2"/>
<name>A0A917YKQ0_9RHOB</name>
<protein>
    <recommendedName>
        <fullName evidence="1">diguanylate cyclase</fullName>
        <ecNumber evidence="1">2.7.7.65</ecNumber>
    </recommendedName>
</protein>
<gene>
    <name evidence="6" type="ORF">GCM10010991_11620</name>
</gene>
<dbReference type="PANTHER" id="PTHR45138:SF9">
    <property type="entry name" value="DIGUANYLATE CYCLASE DGCM-RELATED"/>
    <property type="match status" value="1"/>
</dbReference>
<evidence type="ECO:0000259" key="4">
    <source>
        <dbReference type="PROSITE" id="PS50110"/>
    </source>
</evidence>
<dbReference type="CDD" id="cd01949">
    <property type="entry name" value="GGDEF"/>
    <property type="match status" value="1"/>
</dbReference>
<comment type="catalytic activity">
    <reaction evidence="2">
        <text>2 GTP = 3',3'-c-di-GMP + 2 diphosphate</text>
        <dbReference type="Rhea" id="RHEA:24898"/>
        <dbReference type="ChEBI" id="CHEBI:33019"/>
        <dbReference type="ChEBI" id="CHEBI:37565"/>
        <dbReference type="ChEBI" id="CHEBI:58805"/>
        <dbReference type="EC" id="2.7.7.65"/>
    </reaction>
</comment>
<dbReference type="InterPro" id="IPR001789">
    <property type="entry name" value="Sig_transdc_resp-reg_receiver"/>
</dbReference>
<comment type="caution">
    <text evidence="3">Lacks conserved residue(s) required for the propagation of feature annotation.</text>
</comment>
<evidence type="ECO:0000259" key="5">
    <source>
        <dbReference type="PROSITE" id="PS50887"/>
    </source>
</evidence>
<dbReference type="GO" id="GO:1902201">
    <property type="term" value="P:negative regulation of bacterial-type flagellum-dependent cell motility"/>
    <property type="evidence" value="ECO:0007669"/>
    <property type="project" value="TreeGrafter"/>
</dbReference>
<dbReference type="InterPro" id="IPR000160">
    <property type="entry name" value="GGDEF_dom"/>
</dbReference>
<comment type="caution">
    <text evidence="6">The sequence shown here is derived from an EMBL/GenBank/DDBJ whole genome shotgun (WGS) entry which is preliminary data.</text>
</comment>
<evidence type="ECO:0000256" key="2">
    <source>
        <dbReference type="ARBA" id="ARBA00034247"/>
    </source>
</evidence>
<dbReference type="GO" id="GO:0005886">
    <property type="term" value="C:plasma membrane"/>
    <property type="evidence" value="ECO:0007669"/>
    <property type="project" value="TreeGrafter"/>
</dbReference>
<evidence type="ECO:0000256" key="1">
    <source>
        <dbReference type="ARBA" id="ARBA00012528"/>
    </source>
</evidence>
<dbReference type="SUPFAM" id="SSF52172">
    <property type="entry name" value="CheY-like"/>
    <property type="match status" value="2"/>
</dbReference>
<dbReference type="FunFam" id="3.30.70.270:FF:000001">
    <property type="entry name" value="Diguanylate cyclase domain protein"/>
    <property type="match status" value="1"/>
</dbReference>
<dbReference type="Pfam" id="PF00990">
    <property type="entry name" value="GGDEF"/>
    <property type="match status" value="1"/>
</dbReference>
<dbReference type="AlphaFoldDB" id="A0A917YKQ0"/>
<evidence type="ECO:0000313" key="7">
    <source>
        <dbReference type="Proteomes" id="UP000598196"/>
    </source>
</evidence>
<dbReference type="Gene3D" id="3.30.70.270">
    <property type="match status" value="1"/>
</dbReference>
<feature type="domain" description="GGDEF" evidence="5">
    <location>
        <begin position="322"/>
        <end position="458"/>
    </location>
</feature>
<keyword evidence="7" id="KW-1185">Reference proteome</keyword>
<feature type="domain" description="Response regulatory" evidence="4">
    <location>
        <begin position="4"/>
        <end position="120"/>
    </location>
</feature>
<dbReference type="GO" id="GO:0000160">
    <property type="term" value="P:phosphorelay signal transduction system"/>
    <property type="evidence" value="ECO:0007669"/>
    <property type="project" value="InterPro"/>
</dbReference>
<dbReference type="PANTHER" id="PTHR45138">
    <property type="entry name" value="REGULATORY COMPONENTS OF SENSORY TRANSDUCTION SYSTEM"/>
    <property type="match status" value="1"/>
</dbReference>
<dbReference type="SMART" id="SM00448">
    <property type="entry name" value="REC"/>
    <property type="match status" value="1"/>
</dbReference>
<dbReference type="SUPFAM" id="SSF55073">
    <property type="entry name" value="Nucleotide cyclase"/>
    <property type="match status" value="1"/>
</dbReference>
<dbReference type="GO" id="GO:0043709">
    <property type="term" value="P:cell adhesion involved in single-species biofilm formation"/>
    <property type="evidence" value="ECO:0007669"/>
    <property type="project" value="TreeGrafter"/>
</dbReference>
<organism evidence="6 7">
    <name type="scientific">Gemmobacter aquaticus</name>
    <dbReference type="NCBI Taxonomy" id="490185"/>
    <lineage>
        <taxon>Bacteria</taxon>
        <taxon>Pseudomonadati</taxon>
        <taxon>Pseudomonadota</taxon>
        <taxon>Alphaproteobacteria</taxon>
        <taxon>Rhodobacterales</taxon>
        <taxon>Paracoccaceae</taxon>
        <taxon>Gemmobacter</taxon>
    </lineage>
</organism>
<evidence type="ECO:0000256" key="3">
    <source>
        <dbReference type="PROSITE-ProRule" id="PRU00169"/>
    </source>
</evidence>
<dbReference type="Pfam" id="PF00072">
    <property type="entry name" value="Response_reg"/>
    <property type="match status" value="1"/>
</dbReference>
<dbReference type="SMART" id="SM00267">
    <property type="entry name" value="GGDEF"/>
    <property type="match status" value="1"/>
</dbReference>
<dbReference type="EMBL" id="BMLP01000001">
    <property type="protein sequence ID" value="GGO28637.1"/>
    <property type="molecule type" value="Genomic_DNA"/>
</dbReference>
<dbReference type="Gene3D" id="3.40.50.2300">
    <property type="match status" value="1"/>
</dbReference>
<dbReference type="InterPro" id="IPR043128">
    <property type="entry name" value="Rev_trsase/Diguanyl_cyclase"/>
</dbReference>
<dbReference type="PROSITE" id="PS50110">
    <property type="entry name" value="RESPONSE_REGULATORY"/>
    <property type="match status" value="1"/>
</dbReference>
<dbReference type="InterPro" id="IPR050469">
    <property type="entry name" value="Diguanylate_Cyclase"/>
</dbReference>
<dbReference type="RefSeq" id="WP_146285110.1">
    <property type="nucleotide sequence ID" value="NZ_BMLP01000001.1"/>
</dbReference>
<accession>A0A917YKQ0</accession>
<evidence type="ECO:0000313" key="6">
    <source>
        <dbReference type="EMBL" id="GGO28637.1"/>
    </source>
</evidence>
<reference evidence="6 7" key="1">
    <citation type="journal article" date="2014" name="Int. J. Syst. Evol. Microbiol.">
        <title>Complete genome sequence of Corynebacterium casei LMG S-19264T (=DSM 44701T), isolated from a smear-ripened cheese.</title>
        <authorList>
            <consortium name="US DOE Joint Genome Institute (JGI-PGF)"/>
            <person name="Walter F."/>
            <person name="Albersmeier A."/>
            <person name="Kalinowski J."/>
            <person name="Ruckert C."/>
        </authorList>
    </citation>
    <scope>NUCLEOTIDE SEQUENCE [LARGE SCALE GENOMIC DNA]</scope>
    <source>
        <strain evidence="6 7">CGMCC 1.7029</strain>
    </source>
</reference>
<proteinExistence type="predicted"/>
<dbReference type="EC" id="2.7.7.65" evidence="1"/>
<dbReference type="NCBIfam" id="TIGR00254">
    <property type="entry name" value="GGDEF"/>
    <property type="match status" value="1"/>
</dbReference>
<dbReference type="GO" id="GO:0052621">
    <property type="term" value="F:diguanylate cyclase activity"/>
    <property type="evidence" value="ECO:0007669"/>
    <property type="project" value="UniProtKB-EC"/>
</dbReference>
<dbReference type="Proteomes" id="UP000598196">
    <property type="component" value="Unassembled WGS sequence"/>
</dbReference>